<dbReference type="KEGG" id="mey:TM49_01810"/>
<dbReference type="RefSeq" id="WP_045679280.1">
    <property type="nucleotide sequence ID" value="NZ_CP010803.1"/>
</dbReference>
<dbReference type="PROSITE" id="PS51186">
    <property type="entry name" value="GNAT"/>
    <property type="match status" value="1"/>
</dbReference>
<dbReference type="InterPro" id="IPR036388">
    <property type="entry name" value="WH-like_DNA-bd_sf"/>
</dbReference>
<dbReference type="InterPro" id="IPR000835">
    <property type="entry name" value="HTH_MarR-typ"/>
</dbReference>
<keyword evidence="5" id="KW-1185">Reference proteome</keyword>
<dbReference type="InterPro" id="IPR016181">
    <property type="entry name" value="Acyl_CoA_acyltransferase"/>
</dbReference>
<proteinExistence type="predicted"/>
<dbReference type="CDD" id="cd04301">
    <property type="entry name" value="NAT_SF"/>
    <property type="match status" value="1"/>
</dbReference>
<dbReference type="InterPro" id="IPR036390">
    <property type="entry name" value="WH_DNA-bd_sf"/>
</dbReference>
<evidence type="ECO:0000313" key="4">
    <source>
        <dbReference type="EMBL" id="AJY44700.1"/>
    </source>
</evidence>
<accession>A0A0D5LL53</accession>
<dbReference type="HOGENOM" id="CLU_065219_0_0_5"/>
<name>A0A0D5LL53_MAREN</name>
<reference evidence="4 5" key="1">
    <citation type="journal article" date="2015" name="Genome Announc.">
        <title>Complete genome sequence of Martelella endophytica YC6887, which has antifungal activity associated with a halophyte.</title>
        <authorList>
            <person name="Khan A."/>
            <person name="Khan H."/>
            <person name="Chung E.J."/>
            <person name="Hossain M.T."/>
            <person name="Chung Y.R."/>
        </authorList>
    </citation>
    <scope>NUCLEOTIDE SEQUENCE [LARGE SCALE GENOMIC DNA]</scope>
    <source>
        <strain evidence="4">YC6887</strain>
    </source>
</reference>
<dbReference type="Pfam" id="PF13508">
    <property type="entry name" value="Acetyltransf_7"/>
    <property type="match status" value="1"/>
</dbReference>
<dbReference type="Gene3D" id="1.10.10.10">
    <property type="entry name" value="Winged helix-like DNA-binding domain superfamily/Winged helix DNA-binding domain"/>
    <property type="match status" value="1"/>
</dbReference>
<evidence type="ECO:0000259" key="2">
    <source>
        <dbReference type="PROSITE" id="PS50995"/>
    </source>
</evidence>
<dbReference type="Proteomes" id="UP000032611">
    <property type="component" value="Chromosome"/>
</dbReference>
<evidence type="ECO:0000259" key="3">
    <source>
        <dbReference type="PROSITE" id="PS51186"/>
    </source>
</evidence>
<dbReference type="SMART" id="SM00347">
    <property type="entry name" value="HTH_MARR"/>
    <property type="match status" value="1"/>
</dbReference>
<sequence length="304" mass="33671">MPQLDDRADAVRRFNRFYTRQIGILQEHLSGSDYTLTEVRILYELAHRGGLTAADLCRELGLNAGYVSRVIAGFEAGGLVGRSRSAADGRAIELGLTERGRKTLAPIEAASRASVAALLSNLSETEQSRLLAAMADIEQLLGAPSPGYILRAPRPGDFGFIVHRQAVLYAEEYGWNDEFEALASEIVANYQRDYDSASDYCLLAERNGGVVGSVFVVRENDVTARLRMLYVDPAARGHGIGRRLVEEAMLFARRAQYQRMVLWTNSVLADARRLYEHAGFTLTSEEAHHSFGRDLVGQVFSRDL</sequence>
<dbReference type="Gene3D" id="3.40.630.30">
    <property type="match status" value="1"/>
</dbReference>
<dbReference type="PANTHER" id="PTHR13947:SF37">
    <property type="entry name" value="LD18367P"/>
    <property type="match status" value="1"/>
</dbReference>
<dbReference type="SUPFAM" id="SSF55729">
    <property type="entry name" value="Acyl-CoA N-acyltransferases (Nat)"/>
    <property type="match status" value="1"/>
</dbReference>
<gene>
    <name evidence="4" type="ORF">TM49_01810</name>
</gene>
<evidence type="ECO:0000256" key="1">
    <source>
        <dbReference type="ARBA" id="ARBA00022679"/>
    </source>
</evidence>
<keyword evidence="1" id="KW-0808">Transferase</keyword>
<protein>
    <submittedName>
        <fullName evidence="4">MarR family transcriptional regulator</fullName>
    </submittedName>
</protein>
<dbReference type="AlphaFoldDB" id="A0A0D5LL53"/>
<dbReference type="SUPFAM" id="SSF46785">
    <property type="entry name" value="Winged helix' DNA-binding domain"/>
    <property type="match status" value="1"/>
</dbReference>
<dbReference type="InterPro" id="IPR000182">
    <property type="entry name" value="GNAT_dom"/>
</dbReference>
<dbReference type="STRING" id="1486262.TM49_01810"/>
<dbReference type="EMBL" id="CP010803">
    <property type="protein sequence ID" value="AJY44700.1"/>
    <property type="molecule type" value="Genomic_DNA"/>
</dbReference>
<dbReference type="PROSITE" id="PS50995">
    <property type="entry name" value="HTH_MARR_2"/>
    <property type="match status" value="1"/>
</dbReference>
<dbReference type="OrthoDB" id="273614at2"/>
<organism evidence="4 5">
    <name type="scientific">Martelella endophytica</name>
    <dbReference type="NCBI Taxonomy" id="1486262"/>
    <lineage>
        <taxon>Bacteria</taxon>
        <taxon>Pseudomonadati</taxon>
        <taxon>Pseudomonadota</taxon>
        <taxon>Alphaproteobacteria</taxon>
        <taxon>Hyphomicrobiales</taxon>
        <taxon>Aurantimonadaceae</taxon>
        <taxon>Martelella</taxon>
    </lineage>
</organism>
<feature type="domain" description="N-acetyltransferase" evidence="3">
    <location>
        <begin position="161"/>
        <end position="304"/>
    </location>
</feature>
<feature type="domain" description="HTH marR-type" evidence="2">
    <location>
        <begin position="1"/>
        <end position="139"/>
    </location>
</feature>
<dbReference type="InterPro" id="IPR050769">
    <property type="entry name" value="NAT_camello-type"/>
</dbReference>
<dbReference type="GO" id="GO:0008080">
    <property type="term" value="F:N-acetyltransferase activity"/>
    <property type="evidence" value="ECO:0007669"/>
    <property type="project" value="InterPro"/>
</dbReference>
<dbReference type="GO" id="GO:0003700">
    <property type="term" value="F:DNA-binding transcription factor activity"/>
    <property type="evidence" value="ECO:0007669"/>
    <property type="project" value="InterPro"/>
</dbReference>
<dbReference type="Pfam" id="PF12802">
    <property type="entry name" value="MarR_2"/>
    <property type="match status" value="1"/>
</dbReference>
<dbReference type="PATRIC" id="fig|1486262.3.peg.373"/>
<dbReference type="PANTHER" id="PTHR13947">
    <property type="entry name" value="GNAT FAMILY N-ACETYLTRANSFERASE"/>
    <property type="match status" value="1"/>
</dbReference>
<evidence type="ECO:0000313" key="5">
    <source>
        <dbReference type="Proteomes" id="UP000032611"/>
    </source>
</evidence>